<accession>A0A2S4VIL3</accession>
<evidence type="ECO:0000313" key="3">
    <source>
        <dbReference type="Proteomes" id="UP000239156"/>
    </source>
</evidence>
<organism evidence="2 3">
    <name type="scientific">Puccinia striiformis</name>
    <dbReference type="NCBI Taxonomy" id="27350"/>
    <lineage>
        <taxon>Eukaryota</taxon>
        <taxon>Fungi</taxon>
        <taxon>Dikarya</taxon>
        <taxon>Basidiomycota</taxon>
        <taxon>Pucciniomycotina</taxon>
        <taxon>Pucciniomycetes</taxon>
        <taxon>Pucciniales</taxon>
        <taxon>Pucciniaceae</taxon>
        <taxon>Puccinia</taxon>
    </lineage>
</organism>
<name>A0A2S4VIL3_9BASI</name>
<evidence type="ECO:0000313" key="2">
    <source>
        <dbReference type="EMBL" id="POW09319.1"/>
    </source>
</evidence>
<dbReference type="VEuPathDB" id="FungiDB:PSTT_06909"/>
<feature type="region of interest" description="Disordered" evidence="1">
    <location>
        <begin position="1"/>
        <end position="44"/>
    </location>
</feature>
<proteinExistence type="predicted"/>
<keyword evidence="3" id="KW-1185">Reference proteome</keyword>
<evidence type="ECO:0000256" key="1">
    <source>
        <dbReference type="SAM" id="MobiDB-lite"/>
    </source>
</evidence>
<dbReference type="Proteomes" id="UP000239156">
    <property type="component" value="Unassembled WGS sequence"/>
</dbReference>
<reference evidence="2" key="1">
    <citation type="submission" date="2017-12" db="EMBL/GenBank/DDBJ databases">
        <title>Gene loss provides genomic basis for host adaptation in cereal stripe rust fungi.</title>
        <authorList>
            <person name="Xia C."/>
        </authorList>
    </citation>
    <scope>NUCLEOTIDE SEQUENCE [LARGE SCALE GENOMIC DNA]</scope>
    <source>
        <strain evidence="2">93-210</strain>
    </source>
</reference>
<protein>
    <submittedName>
        <fullName evidence="2">Uncharacterized protein</fullName>
    </submittedName>
</protein>
<dbReference type="AlphaFoldDB" id="A0A2S4VIL3"/>
<comment type="caution">
    <text evidence="2">The sequence shown here is derived from an EMBL/GenBank/DDBJ whole genome shotgun (WGS) entry which is preliminary data.</text>
</comment>
<sequence>MISSQPFSEKSHLSQQQFYGHSQVQTTQNHQHQYSSPPNITNTSTVHPSNITNTSTVHPPIITNTSTAHSPNITNNLFLSTEHTGGPTLSLGVFFILNNQSIQLMSPHPHISIMEIHNRAGLPTPIKIMNLLTIFVLH</sequence>
<dbReference type="EMBL" id="PKSL01000056">
    <property type="protein sequence ID" value="POW09319.1"/>
    <property type="molecule type" value="Genomic_DNA"/>
</dbReference>
<gene>
    <name evidence="2" type="ORF">PSTT_06909</name>
</gene>